<name>A0A9N9QM36_9CUCU</name>
<feature type="domain" description="TIR" evidence="13">
    <location>
        <begin position="712"/>
        <end position="846"/>
    </location>
</feature>
<evidence type="ECO:0000259" key="13">
    <source>
        <dbReference type="PROSITE" id="PS50104"/>
    </source>
</evidence>
<dbReference type="InterPro" id="IPR035897">
    <property type="entry name" value="Toll_tir_struct_dom_sf"/>
</dbReference>
<dbReference type="PROSITE" id="PS51450">
    <property type="entry name" value="LRR"/>
    <property type="match status" value="4"/>
</dbReference>
<dbReference type="SMART" id="SM00369">
    <property type="entry name" value="LRR_TYP"/>
    <property type="match status" value="8"/>
</dbReference>
<evidence type="ECO:0000256" key="9">
    <source>
        <dbReference type="ARBA" id="ARBA00023170"/>
    </source>
</evidence>
<evidence type="ECO:0000256" key="1">
    <source>
        <dbReference type="ARBA" id="ARBA00004167"/>
    </source>
</evidence>
<organism evidence="14 15">
    <name type="scientific">Ceutorhynchus assimilis</name>
    <name type="common">cabbage seed weevil</name>
    <dbReference type="NCBI Taxonomy" id="467358"/>
    <lineage>
        <taxon>Eukaryota</taxon>
        <taxon>Metazoa</taxon>
        <taxon>Ecdysozoa</taxon>
        <taxon>Arthropoda</taxon>
        <taxon>Hexapoda</taxon>
        <taxon>Insecta</taxon>
        <taxon>Pterygota</taxon>
        <taxon>Neoptera</taxon>
        <taxon>Endopterygota</taxon>
        <taxon>Coleoptera</taxon>
        <taxon>Polyphaga</taxon>
        <taxon>Cucujiformia</taxon>
        <taxon>Curculionidae</taxon>
        <taxon>Ceutorhynchinae</taxon>
        <taxon>Ceutorhynchus</taxon>
    </lineage>
</organism>
<dbReference type="InterPro" id="IPR026906">
    <property type="entry name" value="LRR_5"/>
</dbReference>
<dbReference type="GO" id="GO:0002224">
    <property type="term" value="P:toll-like receptor signaling pathway"/>
    <property type="evidence" value="ECO:0007669"/>
    <property type="project" value="InterPro"/>
</dbReference>
<keyword evidence="8 11" id="KW-0472">Membrane</keyword>
<dbReference type="SUPFAM" id="SSF52200">
    <property type="entry name" value="Toll/Interleukin receptor TIR domain"/>
    <property type="match status" value="1"/>
</dbReference>
<feature type="chain" id="PRO_5040436114" description="TIR domain-containing protein" evidence="12">
    <location>
        <begin position="22"/>
        <end position="856"/>
    </location>
</feature>
<keyword evidence="15" id="KW-1185">Reference proteome</keyword>
<dbReference type="PROSITE" id="PS50104">
    <property type="entry name" value="TIR"/>
    <property type="match status" value="1"/>
</dbReference>
<evidence type="ECO:0000313" key="14">
    <source>
        <dbReference type="EMBL" id="CAG9764629.1"/>
    </source>
</evidence>
<dbReference type="SMART" id="SM00364">
    <property type="entry name" value="LRR_BAC"/>
    <property type="match status" value="4"/>
</dbReference>
<keyword evidence="6" id="KW-0677">Repeat</keyword>
<dbReference type="PANTHER" id="PTHR24365">
    <property type="entry name" value="TOLL-LIKE RECEPTOR"/>
    <property type="match status" value="1"/>
</dbReference>
<keyword evidence="5 12" id="KW-0732">Signal</keyword>
<dbReference type="FunFam" id="3.40.50.10140:FF:000026">
    <property type="entry name" value="Toll-like receptor 2"/>
    <property type="match status" value="1"/>
</dbReference>
<accession>A0A9N9QM36</accession>
<dbReference type="Proteomes" id="UP001152799">
    <property type="component" value="Chromosome 2"/>
</dbReference>
<evidence type="ECO:0000256" key="10">
    <source>
        <dbReference type="ARBA" id="ARBA00023180"/>
    </source>
</evidence>
<evidence type="ECO:0000256" key="6">
    <source>
        <dbReference type="ARBA" id="ARBA00022737"/>
    </source>
</evidence>
<dbReference type="GO" id="GO:0004888">
    <property type="term" value="F:transmembrane signaling receptor activity"/>
    <property type="evidence" value="ECO:0007669"/>
    <property type="project" value="InterPro"/>
</dbReference>
<protein>
    <recommendedName>
        <fullName evidence="13">TIR domain-containing protein</fullName>
    </recommendedName>
</protein>
<keyword evidence="4 11" id="KW-0812">Transmembrane</keyword>
<keyword evidence="3" id="KW-0433">Leucine-rich repeat</keyword>
<dbReference type="InterPro" id="IPR001611">
    <property type="entry name" value="Leu-rich_rpt"/>
</dbReference>
<keyword evidence="9" id="KW-0675">Receptor</keyword>
<evidence type="ECO:0000256" key="7">
    <source>
        <dbReference type="ARBA" id="ARBA00022989"/>
    </source>
</evidence>
<evidence type="ECO:0000256" key="8">
    <source>
        <dbReference type="ARBA" id="ARBA00023136"/>
    </source>
</evidence>
<dbReference type="SMART" id="SM00255">
    <property type="entry name" value="TIR"/>
    <property type="match status" value="1"/>
</dbReference>
<feature type="transmembrane region" description="Helical" evidence="11">
    <location>
        <begin position="663"/>
        <end position="685"/>
    </location>
</feature>
<sequence>MNRTKTLLFLFLMLFLKKTQCLRCPGHNLQNCTCRGLFQYLGTNLLCPNIGIHDIDIMFYEFGQVNLACSNREAKYAELLPTIDLSKTQKLKMEYCDSFMEFDYILKKFNLTDIKQLYVSNVPSPDFNTTEIINKESFKLLGNLEVLEYFYSRVLFDNYFLKNIPNLLELSLKAVGLPELNIEFDYVLNLRKINFSMNKISSITDEAFKNLLDLNELYLDNNEIELLQAKTLFGLKKLKLLDLSNNRLEEIPKHALSSLEDVEIIDFSKNNLSKINEEAFANNIMLKSLALQSNKLQDIPEESFQNCSKLLKLNLRNNQLRTLPKNIFQNLKRLINLNLSANKLITLPTSIFSSLAHLEKLDLRENKFKTFDMYLPPNENMKLYLANNEISHYPGTKLKIKKLDLRSNKIKNVAIEDIASSSISHVDLEYNYIKYVDFNSPIISNASQYINLKHNPLAPDCFNYHIVSYCYKEKLTTEPFLNIVGITLKPKDIYCLLPEDCPDACRCYYKPLNNDLIVNCSLKNLTSFSIKKNFFNVPEYLLKKPDASITSNVTHITHLDLSGNFIRTFNWVPPFIKEVNLKNNKISNLDDEVVELLRRSHSLERIELGGNPWECNCESMSLQLFLKEFYVKTDSSNVICNNTSTALIKTNDLCKLSLHNVSALLSIGLGALLCCAILAVVFSLFPMEIKSYLYEKQWLLRWITEEDLDKDKTYDVFISYANQDEAFVIENLLFKLECDNAYKVCIHARDWIPGELIMQQINNSVQNSRRTLIVLSNHFLESVWGKVEFRAAHTKAMQEDRIRVIVVIYGGLDENKLDDELKNYLRTNTYIEWGDKWFWNKLRYALPHNKRKRLYD</sequence>
<evidence type="ECO:0000256" key="12">
    <source>
        <dbReference type="SAM" id="SignalP"/>
    </source>
</evidence>
<dbReference type="Pfam" id="PF13676">
    <property type="entry name" value="TIR_2"/>
    <property type="match status" value="1"/>
</dbReference>
<gene>
    <name evidence="14" type="ORF">CEUTPL_LOCUS5263</name>
</gene>
<keyword evidence="7 11" id="KW-1133">Transmembrane helix</keyword>
<dbReference type="EMBL" id="OU892278">
    <property type="protein sequence ID" value="CAG9764629.1"/>
    <property type="molecule type" value="Genomic_DNA"/>
</dbReference>
<evidence type="ECO:0000256" key="5">
    <source>
        <dbReference type="ARBA" id="ARBA00022729"/>
    </source>
</evidence>
<evidence type="ECO:0000256" key="11">
    <source>
        <dbReference type="SAM" id="Phobius"/>
    </source>
</evidence>
<dbReference type="InterPro" id="IPR032675">
    <property type="entry name" value="LRR_dom_sf"/>
</dbReference>
<dbReference type="GO" id="GO:0005886">
    <property type="term" value="C:plasma membrane"/>
    <property type="evidence" value="ECO:0007669"/>
    <property type="project" value="TreeGrafter"/>
</dbReference>
<dbReference type="Pfam" id="PF13306">
    <property type="entry name" value="LRR_5"/>
    <property type="match status" value="1"/>
</dbReference>
<dbReference type="InterPro" id="IPR003591">
    <property type="entry name" value="Leu-rich_rpt_typical-subtyp"/>
</dbReference>
<dbReference type="AlphaFoldDB" id="A0A9N9QM36"/>
<dbReference type="PRINTS" id="PR01537">
    <property type="entry name" value="INTRLKN1R1F"/>
</dbReference>
<dbReference type="GO" id="GO:0006955">
    <property type="term" value="P:immune response"/>
    <property type="evidence" value="ECO:0007669"/>
    <property type="project" value="InterPro"/>
</dbReference>
<reference evidence="14" key="1">
    <citation type="submission" date="2022-01" db="EMBL/GenBank/DDBJ databases">
        <authorList>
            <person name="King R."/>
        </authorList>
    </citation>
    <scope>NUCLEOTIDE SEQUENCE</scope>
</reference>
<comment type="similarity">
    <text evidence="2">Belongs to the Toll-like receptor family.</text>
</comment>
<dbReference type="Gene3D" id="3.80.10.10">
    <property type="entry name" value="Ribonuclease Inhibitor"/>
    <property type="match status" value="4"/>
</dbReference>
<proteinExistence type="inferred from homology"/>
<evidence type="ECO:0000256" key="3">
    <source>
        <dbReference type="ARBA" id="ARBA00022614"/>
    </source>
</evidence>
<evidence type="ECO:0000256" key="4">
    <source>
        <dbReference type="ARBA" id="ARBA00022692"/>
    </source>
</evidence>
<dbReference type="SMART" id="SM00365">
    <property type="entry name" value="LRR_SD22"/>
    <property type="match status" value="5"/>
</dbReference>
<feature type="signal peptide" evidence="12">
    <location>
        <begin position="1"/>
        <end position="21"/>
    </location>
</feature>
<evidence type="ECO:0000313" key="15">
    <source>
        <dbReference type="Proteomes" id="UP001152799"/>
    </source>
</evidence>
<dbReference type="PANTHER" id="PTHR24365:SF541">
    <property type="entry name" value="PROTEIN TOLL-RELATED"/>
    <property type="match status" value="1"/>
</dbReference>
<evidence type="ECO:0000256" key="2">
    <source>
        <dbReference type="ARBA" id="ARBA00009634"/>
    </source>
</evidence>
<keyword evidence="10" id="KW-0325">Glycoprotein</keyword>
<dbReference type="InterPro" id="IPR000157">
    <property type="entry name" value="TIR_dom"/>
</dbReference>
<dbReference type="SUPFAM" id="SSF52058">
    <property type="entry name" value="L domain-like"/>
    <property type="match status" value="2"/>
</dbReference>
<dbReference type="Gene3D" id="3.40.50.10140">
    <property type="entry name" value="Toll/interleukin-1 receptor homology (TIR) domain"/>
    <property type="match status" value="1"/>
</dbReference>
<dbReference type="OrthoDB" id="1421090at2759"/>
<comment type="subcellular location">
    <subcellularLocation>
        <location evidence="1">Membrane</location>
        <topology evidence="1">Single-pass membrane protein</topology>
    </subcellularLocation>
</comment>